<dbReference type="EMBL" id="WTPW01000198">
    <property type="protein sequence ID" value="KAF0536669.1"/>
    <property type="molecule type" value="Genomic_DNA"/>
</dbReference>
<comment type="caution">
    <text evidence="3">The sequence shown here is derived from an EMBL/GenBank/DDBJ whole genome shotgun (WGS) entry which is preliminary data.</text>
</comment>
<feature type="transmembrane region" description="Helical" evidence="1">
    <location>
        <begin position="137"/>
        <end position="155"/>
    </location>
</feature>
<evidence type="ECO:0000313" key="3">
    <source>
        <dbReference type="EMBL" id="KAF0536669.1"/>
    </source>
</evidence>
<feature type="transmembrane region" description="Helical" evidence="1">
    <location>
        <begin position="75"/>
        <end position="91"/>
    </location>
</feature>
<organism evidence="3 4">
    <name type="scientific">Gigaspora margarita</name>
    <dbReference type="NCBI Taxonomy" id="4874"/>
    <lineage>
        <taxon>Eukaryota</taxon>
        <taxon>Fungi</taxon>
        <taxon>Fungi incertae sedis</taxon>
        <taxon>Mucoromycota</taxon>
        <taxon>Glomeromycotina</taxon>
        <taxon>Glomeromycetes</taxon>
        <taxon>Diversisporales</taxon>
        <taxon>Gigasporaceae</taxon>
        <taxon>Gigaspora</taxon>
    </lineage>
</organism>
<dbReference type="Proteomes" id="UP000439903">
    <property type="component" value="Unassembled WGS sequence"/>
</dbReference>
<keyword evidence="1" id="KW-1133">Transmembrane helix</keyword>
<feature type="signal peptide" evidence="2">
    <location>
        <begin position="1"/>
        <end position="22"/>
    </location>
</feature>
<feature type="transmembrane region" description="Helical" evidence="1">
    <location>
        <begin position="197"/>
        <end position="221"/>
    </location>
</feature>
<feature type="transmembrane region" description="Helical" evidence="1">
    <location>
        <begin position="38"/>
        <end position="54"/>
    </location>
</feature>
<feature type="transmembrane region" description="Helical" evidence="1">
    <location>
        <begin position="161"/>
        <end position="190"/>
    </location>
</feature>
<keyword evidence="1" id="KW-0812">Transmembrane</keyword>
<evidence type="ECO:0000313" key="4">
    <source>
        <dbReference type="Proteomes" id="UP000439903"/>
    </source>
</evidence>
<sequence>MKKYTVLSCFLFLITLLDSVYASTLCNTLVFNVSQFAFGNYLSFSCGLLLAFFARPPSDDKGLISRIKKLANQTAVIQLMLLIAFMTYMMINFFPLNNDEVPILLHFASIVMYALCGAIILTQFICNRNWRHGIRMLFLIPLYINQMLFQVYMILNFPSNGYMLIFQWISLLSMLLAIPLYFILAVILGFKNNERKLLYVVLYPFVFQLYLHVGYLCFYLYCDEGYLSSILLFLSSFALFNVLHSAYNLIFTKPEFVEESESNKSNGDV</sequence>
<evidence type="ECO:0000256" key="2">
    <source>
        <dbReference type="SAM" id="SignalP"/>
    </source>
</evidence>
<dbReference type="OrthoDB" id="2381910at2759"/>
<protein>
    <submittedName>
        <fullName evidence="3">High osmolarity signaling protein sho1</fullName>
    </submittedName>
</protein>
<keyword evidence="2" id="KW-0732">Signal</keyword>
<dbReference type="AlphaFoldDB" id="A0A8H4AV90"/>
<evidence type="ECO:0000256" key="1">
    <source>
        <dbReference type="SAM" id="Phobius"/>
    </source>
</evidence>
<gene>
    <name evidence="3" type="ORF">F8M41_009068</name>
</gene>
<accession>A0A8H4AV90</accession>
<keyword evidence="4" id="KW-1185">Reference proteome</keyword>
<reference evidence="3 4" key="1">
    <citation type="journal article" date="2019" name="Environ. Microbiol.">
        <title>At the nexus of three kingdoms: the genome of the mycorrhizal fungus Gigaspora margarita provides insights into plant, endobacterial and fungal interactions.</title>
        <authorList>
            <person name="Venice F."/>
            <person name="Ghignone S."/>
            <person name="Salvioli di Fossalunga A."/>
            <person name="Amselem J."/>
            <person name="Novero M."/>
            <person name="Xianan X."/>
            <person name="Sedzielewska Toro K."/>
            <person name="Morin E."/>
            <person name="Lipzen A."/>
            <person name="Grigoriev I.V."/>
            <person name="Henrissat B."/>
            <person name="Martin F.M."/>
            <person name="Bonfante P."/>
        </authorList>
    </citation>
    <scope>NUCLEOTIDE SEQUENCE [LARGE SCALE GENOMIC DNA]</scope>
    <source>
        <strain evidence="3 4">BEG34</strain>
    </source>
</reference>
<feature type="chain" id="PRO_5034816804" evidence="2">
    <location>
        <begin position="23"/>
        <end position="269"/>
    </location>
</feature>
<feature type="transmembrane region" description="Helical" evidence="1">
    <location>
        <begin position="227"/>
        <end position="250"/>
    </location>
</feature>
<feature type="transmembrane region" description="Helical" evidence="1">
    <location>
        <begin position="103"/>
        <end position="125"/>
    </location>
</feature>
<proteinExistence type="predicted"/>
<keyword evidence="1" id="KW-0472">Membrane</keyword>
<name>A0A8H4AV90_GIGMA</name>